<reference evidence="4" key="1">
    <citation type="submission" date="2014-09" db="EMBL/GenBank/DDBJ databases">
        <authorList>
            <person name="Magalhaes I.L.F."/>
            <person name="Oliveira U."/>
            <person name="Santos F.R."/>
            <person name="Vidigal T.H.D.A."/>
            <person name="Brescovit A.D."/>
            <person name="Santos A.J."/>
        </authorList>
    </citation>
    <scope>NUCLEOTIDE SEQUENCE</scope>
    <source>
        <tissue evidence="4">Shoot tissue taken approximately 20 cm above the soil surface</tissue>
    </source>
</reference>
<evidence type="ECO:0000256" key="1">
    <source>
        <dbReference type="ARBA" id="ARBA00001962"/>
    </source>
</evidence>
<name>A0A0A9G9P0_ARUDO</name>
<dbReference type="PANTHER" id="PTHR20883">
    <property type="entry name" value="PHYTANOYL-COA DIOXYGENASE DOMAIN CONTAINING 1"/>
    <property type="match status" value="1"/>
</dbReference>
<dbReference type="GO" id="GO:0046872">
    <property type="term" value="F:metal ion binding"/>
    <property type="evidence" value="ECO:0007669"/>
    <property type="project" value="UniProtKB-KW"/>
</dbReference>
<dbReference type="InterPro" id="IPR008775">
    <property type="entry name" value="Phytyl_CoA_dOase-like"/>
</dbReference>
<proteinExistence type="predicted"/>
<organism evidence="4">
    <name type="scientific">Arundo donax</name>
    <name type="common">Giant reed</name>
    <name type="synonym">Donax arundinaceus</name>
    <dbReference type="NCBI Taxonomy" id="35708"/>
    <lineage>
        <taxon>Eukaryota</taxon>
        <taxon>Viridiplantae</taxon>
        <taxon>Streptophyta</taxon>
        <taxon>Embryophyta</taxon>
        <taxon>Tracheophyta</taxon>
        <taxon>Spermatophyta</taxon>
        <taxon>Magnoliopsida</taxon>
        <taxon>Liliopsida</taxon>
        <taxon>Poales</taxon>
        <taxon>Poaceae</taxon>
        <taxon>PACMAD clade</taxon>
        <taxon>Arundinoideae</taxon>
        <taxon>Arundineae</taxon>
        <taxon>Arundo</taxon>
    </lineage>
</organism>
<dbReference type="SUPFAM" id="SSF51197">
    <property type="entry name" value="Clavaminate synthase-like"/>
    <property type="match status" value="1"/>
</dbReference>
<dbReference type="Gene3D" id="2.60.120.620">
    <property type="entry name" value="q2cbj1_9rhob like domain"/>
    <property type="match status" value="1"/>
</dbReference>
<dbReference type="AlphaFoldDB" id="A0A0A9G9P0"/>
<keyword evidence="2" id="KW-0479">Metal-binding</keyword>
<protein>
    <recommendedName>
        <fullName evidence="5">Phytanoyl-CoA dioxygenase</fullName>
    </recommendedName>
</protein>
<reference evidence="4" key="2">
    <citation type="journal article" date="2015" name="Data Brief">
        <title>Shoot transcriptome of the giant reed, Arundo donax.</title>
        <authorList>
            <person name="Barrero R.A."/>
            <person name="Guerrero F.D."/>
            <person name="Moolhuijzen P."/>
            <person name="Goolsby J.A."/>
            <person name="Tidwell J."/>
            <person name="Bellgard S.E."/>
            <person name="Bellgard M.I."/>
        </authorList>
    </citation>
    <scope>NUCLEOTIDE SEQUENCE</scope>
    <source>
        <tissue evidence="4">Shoot tissue taken approximately 20 cm above the soil surface</tissue>
    </source>
</reference>
<dbReference type="PANTHER" id="PTHR20883:SF15">
    <property type="entry name" value="PHYTANOYL-COA DIOXYGENASE DOMAIN-CONTAINING PROTEIN 1"/>
    <property type="match status" value="1"/>
</dbReference>
<evidence type="ECO:0000256" key="3">
    <source>
        <dbReference type="ARBA" id="ARBA00023004"/>
    </source>
</evidence>
<evidence type="ECO:0000256" key="2">
    <source>
        <dbReference type="ARBA" id="ARBA00022723"/>
    </source>
</evidence>
<dbReference type="EMBL" id="GBRH01177762">
    <property type="protein sequence ID" value="JAE20134.1"/>
    <property type="molecule type" value="Transcribed_RNA"/>
</dbReference>
<dbReference type="GO" id="GO:0048244">
    <property type="term" value="F:phytanoyl-CoA dioxygenase activity"/>
    <property type="evidence" value="ECO:0007669"/>
    <property type="project" value="TreeGrafter"/>
</dbReference>
<keyword evidence="3" id="KW-0408">Iron</keyword>
<sequence length="282" mass="31551">MPPAGSLTADQLSFFETNGYLVLESFSSAEEVRAMRDRMAELVAGFDGADSSVFSTKDHRQVKDDYFFKSAENISFFFEEKAFGDDGCLKQPKELSINKAGHALHELDPVFKKFSFSESISSLFSSLGYKRPAVIQSMYIFKQPGIGGEVVPHQDNTFLYTEPPSCTGLWLALEDATINNGCLWAIPGSHKHGLKRRMIRDENGTHFDHPSPSYDHKEFVPLEVKSGALVVIHGDLIHQSFENLSPASRHALSLHVVDTEGCEWSKENWLQRKTASEPLYVS</sequence>
<comment type="cofactor">
    <cofactor evidence="1">
        <name>Fe cation</name>
        <dbReference type="ChEBI" id="CHEBI:24875"/>
    </cofactor>
</comment>
<evidence type="ECO:0008006" key="5">
    <source>
        <dbReference type="Google" id="ProtNLM"/>
    </source>
</evidence>
<dbReference type="Pfam" id="PF05721">
    <property type="entry name" value="PhyH"/>
    <property type="match status" value="1"/>
</dbReference>
<accession>A0A0A9G9P0</accession>
<evidence type="ECO:0000313" key="4">
    <source>
        <dbReference type="EMBL" id="JAE20134.1"/>
    </source>
</evidence>